<dbReference type="Gene3D" id="3.40.50.2020">
    <property type="match status" value="1"/>
</dbReference>
<dbReference type="SUPFAM" id="SSF47413">
    <property type="entry name" value="lambda repressor-like DNA-binding domains"/>
    <property type="match status" value="1"/>
</dbReference>
<feature type="domain" description="Phosphoribosyltransferase" evidence="3">
    <location>
        <begin position="112"/>
        <end position="223"/>
    </location>
</feature>
<dbReference type="InterPro" id="IPR050118">
    <property type="entry name" value="Pur/Pyrimidine_PRTase"/>
</dbReference>
<dbReference type="GO" id="GO:0006166">
    <property type="term" value="P:purine ribonucleoside salvage"/>
    <property type="evidence" value="ECO:0007669"/>
    <property type="project" value="UniProtKB-KW"/>
</dbReference>
<dbReference type="InterPro" id="IPR001387">
    <property type="entry name" value="Cro/C1-type_HTH"/>
</dbReference>
<dbReference type="RefSeq" id="WP_014027264.1">
    <property type="nucleotide sequence ID" value="NC_015931.1"/>
</dbReference>
<accession>G0ECL7</accession>
<dbReference type="OrthoDB" id="31493at2157"/>
<dbReference type="GeneID" id="11138921"/>
<dbReference type="Proteomes" id="UP000001037">
    <property type="component" value="Chromosome"/>
</dbReference>
<dbReference type="NCBIfam" id="NF006328">
    <property type="entry name" value="PRK08558.1"/>
    <property type="match status" value="1"/>
</dbReference>
<dbReference type="InParanoid" id="G0ECL7"/>
<keyword evidence="5" id="KW-1185">Reference proteome</keyword>
<dbReference type="HOGENOM" id="CLU_086256_1_0_2"/>
<organism evidence="4 5">
    <name type="scientific">Pyrolobus fumarii (strain DSM 11204 / 1A)</name>
    <dbReference type="NCBI Taxonomy" id="694429"/>
    <lineage>
        <taxon>Archaea</taxon>
        <taxon>Thermoproteota</taxon>
        <taxon>Thermoprotei</taxon>
        <taxon>Desulfurococcales</taxon>
        <taxon>Pyrodictiaceae</taxon>
        <taxon>Pyrolobus</taxon>
    </lineage>
</organism>
<dbReference type="AlphaFoldDB" id="G0ECL7"/>
<evidence type="ECO:0000313" key="4">
    <source>
        <dbReference type="EMBL" id="AEM39587.1"/>
    </source>
</evidence>
<dbReference type="InterPro" id="IPR010982">
    <property type="entry name" value="Lambda_DNA-bd_dom_sf"/>
</dbReference>
<dbReference type="EMBL" id="CP002838">
    <property type="protein sequence ID" value="AEM39587.1"/>
    <property type="molecule type" value="Genomic_DNA"/>
</dbReference>
<dbReference type="InterPro" id="IPR029057">
    <property type="entry name" value="PRTase-like"/>
</dbReference>
<name>G0ECL7_PYRF1</name>
<evidence type="ECO:0000313" key="5">
    <source>
        <dbReference type="Proteomes" id="UP000001037"/>
    </source>
</evidence>
<dbReference type="PANTHER" id="PTHR43864:SF1">
    <property type="entry name" value="XANTHINE PHOSPHORIBOSYLTRANSFERASE"/>
    <property type="match status" value="1"/>
</dbReference>
<keyword evidence="1 4" id="KW-0808">Transferase</keyword>
<dbReference type="STRING" id="694429.Pyrfu_1732"/>
<dbReference type="CDD" id="cd06223">
    <property type="entry name" value="PRTases_typeI"/>
    <property type="match status" value="1"/>
</dbReference>
<dbReference type="PANTHER" id="PTHR43864">
    <property type="entry name" value="HYPOXANTHINE/GUANINE PHOSPHORIBOSYLTRANSFERASE"/>
    <property type="match status" value="1"/>
</dbReference>
<dbReference type="KEGG" id="pfm:Pyrfu_1732"/>
<protein>
    <submittedName>
        <fullName evidence="4">Phosphoribosyltransferase</fullName>
    </submittedName>
</protein>
<evidence type="ECO:0000256" key="2">
    <source>
        <dbReference type="ARBA" id="ARBA00022726"/>
    </source>
</evidence>
<dbReference type="Pfam" id="PF00156">
    <property type="entry name" value="Pribosyltran"/>
    <property type="match status" value="1"/>
</dbReference>
<proteinExistence type="predicted"/>
<evidence type="ECO:0000259" key="3">
    <source>
        <dbReference type="Pfam" id="PF00156"/>
    </source>
</evidence>
<sequence length="245" mass="27515">MSALSKYDAIRFRLQVVSLLRLLKKIYSYRELSAMTGIPESVLCRYVRGQTIPSLEQAHEIKRRLEENTDIRKIVASRVEHLLEGYVDLTQVIGDPSLLRLMAYYVTMKLAGKRVTKVLVPETNGIPFATMIADVLEVPLVIAKRNKDNPYEEYVEANVVEPSIRSTITYYIPRRLISRRDSVLIVDDLIQSGRTIRALAASIEKLGAKPVATAAIVAVGEPRVSIPQPLIVLLHLSEPSRLARV</sequence>
<dbReference type="CDD" id="cd00093">
    <property type="entry name" value="HTH_XRE"/>
    <property type="match status" value="1"/>
</dbReference>
<keyword evidence="2" id="KW-0660">Purine salvage</keyword>
<dbReference type="SUPFAM" id="SSF53271">
    <property type="entry name" value="PRTase-like"/>
    <property type="match status" value="1"/>
</dbReference>
<evidence type="ECO:0000256" key="1">
    <source>
        <dbReference type="ARBA" id="ARBA00022679"/>
    </source>
</evidence>
<dbReference type="InterPro" id="IPR000836">
    <property type="entry name" value="PRTase_dom"/>
</dbReference>
<reference evidence="4 5" key="1">
    <citation type="journal article" date="2011" name="Stand. Genomic Sci.">
        <title>Complete genome sequence of the hyperthermophilic chemolithoautotroph Pyrolobus fumarii type strain (1A).</title>
        <authorList>
            <person name="Anderson I."/>
            <person name="Goker M."/>
            <person name="Nolan M."/>
            <person name="Lucas S."/>
            <person name="Hammon N."/>
            <person name="Deshpande S."/>
            <person name="Cheng J.F."/>
            <person name="Tapia R."/>
            <person name="Han C."/>
            <person name="Goodwin L."/>
            <person name="Pitluck S."/>
            <person name="Huntemann M."/>
            <person name="Liolios K."/>
            <person name="Ivanova N."/>
            <person name="Pagani I."/>
            <person name="Mavromatis K."/>
            <person name="Ovchinikova G."/>
            <person name="Pati A."/>
            <person name="Chen A."/>
            <person name="Palaniappan K."/>
            <person name="Land M."/>
            <person name="Hauser L."/>
            <person name="Brambilla E.M."/>
            <person name="Huber H."/>
            <person name="Yasawong M."/>
            <person name="Rohde M."/>
            <person name="Spring S."/>
            <person name="Abt B."/>
            <person name="Sikorski J."/>
            <person name="Wirth R."/>
            <person name="Detter J.C."/>
            <person name="Woyke T."/>
            <person name="Bristow J."/>
            <person name="Eisen J.A."/>
            <person name="Markowitz V."/>
            <person name="Hugenholtz P."/>
            <person name="Kyrpides N.C."/>
            <person name="Klenk H.P."/>
            <person name="Lapidus A."/>
        </authorList>
    </citation>
    <scope>NUCLEOTIDE SEQUENCE [LARGE SCALE GENOMIC DNA]</scope>
    <source>
        <strain evidence="5">DSM 11204 / 1A</strain>
    </source>
</reference>
<dbReference type="eggNOG" id="arCOG00031">
    <property type="taxonomic scope" value="Archaea"/>
</dbReference>
<dbReference type="GO" id="GO:0003677">
    <property type="term" value="F:DNA binding"/>
    <property type="evidence" value="ECO:0007669"/>
    <property type="project" value="InterPro"/>
</dbReference>
<dbReference type="GO" id="GO:0016757">
    <property type="term" value="F:glycosyltransferase activity"/>
    <property type="evidence" value="ECO:0007669"/>
    <property type="project" value="UniProtKB-KW"/>
</dbReference>
<keyword evidence="4" id="KW-0328">Glycosyltransferase</keyword>
<gene>
    <name evidence="4" type="ordered locus">Pyrfu_1732</name>
</gene>